<keyword evidence="3" id="KW-1185">Reference proteome</keyword>
<protein>
    <recommendedName>
        <fullName evidence="1">Integrase catalytic domain-containing protein</fullName>
    </recommendedName>
</protein>
<dbReference type="Proteomes" id="UP000424527">
    <property type="component" value="Unassembled WGS sequence"/>
</dbReference>
<comment type="caution">
    <text evidence="2">The sequence shown here is derived from an EMBL/GenBank/DDBJ whole genome shotgun (WGS) entry which is preliminary data.</text>
</comment>
<dbReference type="EMBL" id="REGW02000009">
    <property type="protein sequence ID" value="KAE8292497.1"/>
    <property type="molecule type" value="Genomic_DNA"/>
</dbReference>
<dbReference type="InterPro" id="IPR012337">
    <property type="entry name" value="RNaseH-like_sf"/>
</dbReference>
<dbReference type="GO" id="GO:0003676">
    <property type="term" value="F:nucleic acid binding"/>
    <property type="evidence" value="ECO:0007669"/>
    <property type="project" value="InterPro"/>
</dbReference>
<dbReference type="GO" id="GO:0015074">
    <property type="term" value="P:DNA integration"/>
    <property type="evidence" value="ECO:0007669"/>
    <property type="project" value="InterPro"/>
</dbReference>
<evidence type="ECO:0000313" key="2">
    <source>
        <dbReference type="EMBL" id="KAE8292497.1"/>
    </source>
</evidence>
<accession>A0A6G0IMD4</accession>
<feature type="domain" description="Integrase catalytic" evidence="1">
    <location>
        <begin position="622"/>
        <end position="808"/>
    </location>
</feature>
<name>A0A6G0IMD4_LARCR</name>
<evidence type="ECO:0000313" key="3">
    <source>
        <dbReference type="Proteomes" id="UP000424527"/>
    </source>
</evidence>
<dbReference type="InterPro" id="IPR001584">
    <property type="entry name" value="Integrase_cat-core"/>
</dbReference>
<dbReference type="PROSITE" id="PS50994">
    <property type="entry name" value="INTEGRASE"/>
    <property type="match status" value="1"/>
</dbReference>
<dbReference type="SUPFAM" id="SSF53098">
    <property type="entry name" value="Ribonuclease H-like"/>
    <property type="match status" value="1"/>
</dbReference>
<dbReference type="AlphaFoldDB" id="A0A6G0IMD4"/>
<dbReference type="InterPro" id="IPR036397">
    <property type="entry name" value="RNaseH_sf"/>
</dbReference>
<proteinExistence type="predicted"/>
<gene>
    <name evidence="2" type="ORF">D5F01_LYC09867</name>
</gene>
<organism evidence="2 3">
    <name type="scientific">Larimichthys crocea</name>
    <name type="common">Large yellow croaker</name>
    <name type="synonym">Pseudosciaena crocea</name>
    <dbReference type="NCBI Taxonomy" id="215358"/>
    <lineage>
        <taxon>Eukaryota</taxon>
        <taxon>Metazoa</taxon>
        <taxon>Chordata</taxon>
        <taxon>Craniata</taxon>
        <taxon>Vertebrata</taxon>
        <taxon>Euteleostomi</taxon>
        <taxon>Actinopterygii</taxon>
        <taxon>Neopterygii</taxon>
        <taxon>Teleostei</taxon>
        <taxon>Neoteleostei</taxon>
        <taxon>Acanthomorphata</taxon>
        <taxon>Eupercaria</taxon>
        <taxon>Sciaenidae</taxon>
        <taxon>Larimichthys</taxon>
    </lineage>
</organism>
<evidence type="ECO:0000259" key="1">
    <source>
        <dbReference type="PROSITE" id="PS50994"/>
    </source>
</evidence>
<sequence>MSNGGRKSLVWDIRKSLLTLSAEELFRVARAVDPELDADQSEPMERDQEVYYDHINSFMYKTRPTDKTARGSPISQGPKKFCLFCDNNKHSLNNCANFKFLNSAQKQVWIQDNNRCWRCGRNHRAAECDLKMCCKTCNNRHLLALHEISGKTLVKADKPTPAVSGPAGPTPPNRGEEVLYIGKPPQGQRVLLKVSKVVLRNGDQTLETYGILDDGYERTLLLHSAAKQLGLQGEPENLPLRTVRQEPQTLHGAAVSFTVSPASSPHKVFRIRGAFTAPQLGLGEHTYPVRALQRKLKHMRDLLIQQFKSIHPLLLIGSDHSHLITPIEPVHSGPPGTPFAVRTRLGWTLQGPTHGLKQYLTDQNCLFTSYGAPPADLYRQVERLWQVDVLPWQNEKASMRSRQDQEALSILDAKIQLQTTSAQSEDFKKPAFCGINLAPSAPSVPDATQFATFSDLITATAHSLHGAAKEALKAEDYRKAQVSLLQRVQLECFPMELAQLRSSKPVLRSSRLLTLAPEFDNNDELIRVGGRLHHSSQLDPEAIHPVVLDTQHPITQLIIKDIDEQLHQPGPERVFSEIRRKYWIPRGREAVRRHQRGWTECQRWRSKPEIPKMADLPPARLRLFKPAFFSTGVDCFGPYSIKIGRRSEKHWGILFKCMTTRAVHVDILSSIDTDAFLMALRRFIARRGKPFELLSDQGTNFKGGDRELQEAFAALQPDLQEQLAPQQIHWKFNPPSAPHFGGCWEREIRSIKQALQVTLGAQPVTEEVLRTLLIEVEGILNSKPLGYTSSDIADPDPITPNSLLIGRPDASLPQVVYPESELLGRRRWRHSQLLADNFWRNFIKVYMPSLQARQKARTSQIYTLGRR</sequence>
<dbReference type="PANTHER" id="PTHR47331">
    <property type="entry name" value="PHD-TYPE DOMAIN-CONTAINING PROTEIN"/>
    <property type="match status" value="1"/>
</dbReference>
<dbReference type="Gene3D" id="3.30.420.10">
    <property type="entry name" value="Ribonuclease H-like superfamily/Ribonuclease H"/>
    <property type="match status" value="1"/>
</dbReference>
<reference evidence="2 3" key="1">
    <citation type="submission" date="2019-07" db="EMBL/GenBank/DDBJ databases">
        <title>Chromosome genome assembly for large yellow croaker.</title>
        <authorList>
            <person name="Xiao S."/>
        </authorList>
    </citation>
    <scope>NUCLEOTIDE SEQUENCE [LARGE SCALE GENOMIC DNA]</scope>
    <source>
        <strain evidence="2">JMULYC20181020</strain>
        <tissue evidence="2">Muscle</tissue>
    </source>
</reference>